<dbReference type="RefSeq" id="WP_207681906.1">
    <property type="nucleotide sequence ID" value="NZ_CP061800.1"/>
</dbReference>
<dbReference type="AlphaFoldDB" id="A0A975BIU4"/>
<evidence type="ECO:0000313" key="2">
    <source>
        <dbReference type="Proteomes" id="UP000663722"/>
    </source>
</evidence>
<organism evidence="1 2">
    <name type="scientific">Desulfonema magnum</name>
    <dbReference type="NCBI Taxonomy" id="45655"/>
    <lineage>
        <taxon>Bacteria</taxon>
        <taxon>Pseudomonadati</taxon>
        <taxon>Thermodesulfobacteriota</taxon>
        <taxon>Desulfobacteria</taxon>
        <taxon>Desulfobacterales</taxon>
        <taxon>Desulfococcaceae</taxon>
        <taxon>Desulfonema</taxon>
    </lineage>
</organism>
<protein>
    <submittedName>
        <fullName evidence="1">Uncharacterized protein</fullName>
    </submittedName>
</protein>
<sequence length="73" mass="8451">MRVEAVRKEGGFFIPINDELKAVAHDRIFLDMEIVRPVREEWPDFFNRAVSIFGKPSGKKASECVAENRKERS</sequence>
<accession>A0A975BIU4</accession>
<keyword evidence="2" id="KW-1185">Reference proteome</keyword>
<dbReference type="EMBL" id="CP061800">
    <property type="protein sequence ID" value="QTA86147.1"/>
    <property type="molecule type" value="Genomic_DNA"/>
</dbReference>
<reference evidence="1" key="1">
    <citation type="journal article" date="2021" name="Microb. Physiol.">
        <title>Proteogenomic Insights into the Physiology of Marine, Sulfate-Reducing, Filamentous Desulfonema limicola and Desulfonema magnum.</title>
        <authorList>
            <person name="Schnaars V."/>
            <person name="Wohlbrand L."/>
            <person name="Scheve S."/>
            <person name="Hinrichs C."/>
            <person name="Reinhardt R."/>
            <person name="Rabus R."/>
        </authorList>
    </citation>
    <scope>NUCLEOTIDE SEQUENCE</scope>
    <source>
        <strain evidence="1">4be13</strain>
    </source>
</reference>
<gene>
    <name evidence="1" type="ORF">dnm_021680</name>
</gene>
<dbReference type="KEGG" id="dmm:dnm_021680"/>
<name>A0A975BIU4_9BACT</name>
<proteinExistence type="predicted"/>
<evidence type="ECO:0000313" key="1">
    <source>
        <dbReference type="EMBL" id="QTA86147.1"/>
    </source>
</evidence>
<dbReference type="Proteomes" id="UP000663722">
    <property type="component" value="Chromosome"/>
</dbReference>